<dbReference type="EMBL" id="VSSQ01060542">
    <property type="protein sequence ID" value="MPN13970.1"/>
    <property type="molecule type" value="Genomic_DNA"/>
</dbReference>
<gene>
    <name evidence="1" type="ORF">SDC9_161296</name>
</gene>
<sequence length="68" mass="7531">MDRIRVAERDGRKACLFNLEYANVHNCVIADYFRVDLFAGAQFNLCACCALNHVRVGNNVAVGGDDKP</sequence>
<organism evidence="1">
    <name type="scientific">bioreactor metagenome</name>
    <dbReference type="NCBI Taxonomy" id="1076179"/>
    <lineage>
        <taxon>unclassified sequences</taxon>
        <taxon>metagenomes</taxon>
        <taxon>ecological metagenomes</taxon>
    </lineage>
</organism>
<comment type="caution">
    <text evidence="1">The sequence shown here is derived from an EMBL/GenBank/DDBJ whole genome shotgun (WGS) entry which is preliminary data.</text>
</comment>
<reference evidence="1" key="1">
    <citation type="submission" date="2019-08" db="EMBL/GenBank/DDBJ databases">
        <authorList>
            <person name="Kucharzyk K."/>
            <person name="Murdoch R.W."/>
            <person name="Higgins S."/>
            <person name="Loffler F."/>
        </authorList>
    </citation>
    <scope>NUCLEOTIDE SEQUENCE</scope>
</reference>
<dbReference type="AlphaFoldDB" id="A0A645FJ29"/>
<name>A0A645FJ29_9ZZZZ</name>
<accession>A0A645FJ29</accession>
<evidence type="ECO:0000313" key="1">
    <source>
        <dbReference type="EMBL" id="MPN13970.1"/>
    </source>
</evidence>
<proteinExistence type="predicted"/>
<protein>
    <submittedName>
        <fullName evidence="1">Uncharacterized protein</fullName>
    </submittedName>
</protein>